<dbReference type="InterPro" id="IPR000866">
    <property type="entry name" value="AhpC/TSA"/>
</dbReference>
<proteinExistence type="predicted"/>
<dbReference type="GO" id="GO:0015036">
    <property type="term" value="F:disulfide oxidoreductase activity"/>
    <property type="evidence" value="ECO:0007669"/>
    <property type="project" value="UniProtKB-ARBA"/>
</dbReference>
<protein>
    <submittedName>
        <fullName evidence="3">TlpA family protein disulfide reductase</fullName>
    </submittedName>
</protein>
<sequence length="172" mass="19226">MVVDAHAWIKVMIASVLLMAAVLLAGCSDDNAPLLKGQAAPGFSLPDLQGHTINVPGDFEDKVIVISFWADWCPSCKKEMRDLEAIYQKYREQRLVILAINIAQERDQAIAFIDDLNLSYPILLDSKGKATKTYAVSSIPSIFIIDRKGRLQTRILGEAPRRFLEEAVQRQL</sequence>
<dbReference type="SUPFAM" id="SSF52833">
    <property type="entry name" value="Thioredoxin-like"/>
    <property type="match status" value="1"/>
</dbReference>
<dbReference type="Proteomes" id="UP000885822">
    <property type="component" value="Unassembled WGS sequence"/>
</dbReference>
<evidence type="ECO:0000313" key="3">
    <source>
        <dbReference type="EMBL" id="HDK38161.1"/>
    </source>
</evidence>
<dbReference type="InterPro" id="IPR013766">
    <property type="entry name" value="Thioredoxin_domain"/>
</dbReference>
<dbReference type="CDD" id="cd02966">
    <property type="entry name" value="TlpA_like_family"/>
    <property type="match status" value="1"/>
</dbReference>
<dbReference type="InterPro" id="IPR036249">
    <property type="entry name" value="Thioredoxin-like_sf"/>
</dbReference>
<comment type="caution">
    <text evidence="3">The sequence shown here is derived from an EMBL/GenBank/DDBJ whole genome shotgun (WGS) entry which is preliminary data.</text>
</comment>
<dbReference type="PANTHER" id="PTHR42852:SF17">
    <property type="entry name" value="THIOREDOXIN-LIKE PROTEIN HI_1115"/>
    <property type="match status" value="1"/>
</dbReference>
<dbReference type="Gene3D" id="3.40.30.10">
    <property type="entry name" value="Glutaredoxin"/>
    <property type="match status" value="1"/>
</dbReference>
<feature type="domain" description="Thioredoxin" evidence="2">
    <location>
        <begin position="34"/>
        <end position="172"/>
    </location>
</feature>
<dbReference type="PANTHER" id="PTHR42852">
    <property type="entry name" value="THIOL:DISULFIDE INTERCHANGE PROTEIN DSBE"/>
    <property type="match status" value="1"/>
</dbReference>
<organism evidence="3">
    <name type="scientific">Thiolapillus brandeum</name>
    <dbReference type="NCBI Taxonomy" id="1076588"/>
    <lineage>
        <taxon>Bacteria</taxon>
        <taxon>Pseudomonadati</taxon>
        <taxon>Pseudomonadota</taxon>
        <taxon>Gammaproteobacteria</taxon>
        <taxon>Chromatiales</taxon>
        <taxon>Sedimenticolaceae</taxon>
        <taxon>Thiolapillus</taxon>
    </lineage>
</organism>
<dbReference type="PROSITE" id="PS51352">
    <property type="entry name" value="THIOREDOXIN_2"/>
    <property type="match status" value="1"/>
</dbReference>
<accession>A0A831K3K4</accession>
<dbReference type="InterPro" id="IPR017937">
    <property type="entry name" value="Thioredoxin_CS"/>
</dbReference>
<gene>
    <name evidence="3" type="ORF">ENG92_04010</name>
</gene>
<dbReference type="GO" id="GO:0016209">
    <property type="term" value="F:antioxidant activity"/>
    <property type="evidence" value="ECO:0007669"/>
    <property type="project" value="InterPro"/>
</dbReference>
<dbReference type="InterPro" id="IPR050553">
    <property type="entry name" value="Thioredoxin_ResA/DsbE_sf"/>
</dbReference>
<dbReference type="EMBL" id="DRCV01000179">
    <property type="protein sequence ID" value="HDK38161.1"/>
    <property type="molecule type" value="Genomic_DNA"/>
</dbReference>
<reference evidence="3" key="1">
    <citation type="journal article" date="2020" name="mSystems">
        <title>Genome- and Community-Level Interaction Insights into Carbon Utilization and Element Cycling Functions of Hydrothermarchaeota in Hydrothermal Sediment.</title>
        <authorList>
            <person name="Zhou Z."/>
            <person name="Liu Y."/>
            <person name="Xu W."/>
            <person name="Pan J."/>
            <person name="Luo Z.H."/>
            <person name="Li M."/>
        </authorList>
    </citation>
    <scope>NUCLEOTIDE SEQUENCE [LARGE SCALE GENOMIC DNA]</scope>
    <source>
        <strain evidence="3">HyVt-26</strain>
    </source>
</reference>
<name>A0A831K3K4_9GAMM</name>
<evidence type="ECO:0000256" key="1">
    <source>
        <dbReference type="ARBA" id="ARBA00023284"/>
    </source>
</evidence>
<dbReference type="AlphaFoldDB" id="A0A831K3K4"/>
<keyword evidence="1" id="KW-0676">Redox-active center</keyword>
<dbReference type="PROSITE" id="PS00194">
    <property type="entry name" value="THIOREDOXIN_1"/>
    <property type="match status" value="1"/>
</dbReference>
<dbReference type="Pfam" id="PF00578">
    <property type="entry name" value="AhpC-TSA"/>
    <property type="match status" value="1"/>
</dbReference>
<evidence type="ECO:0000259" key="2">
    <source>
        <dbReference type="PROSITE" id="PS51352"/>
    </source>
</evidence>